<dbReference type="PANTHER" id="PTHR33096:SF1">
    <property type="entry name" value="CXC1-LIKE CYSTEINE CLUSTER ASSOCIATED WITH KDZ TRANSPOSASES DOMAIN-CONTAINING PROTEIN"/>
    <property type="match status" value="1"/>
</dbReference>
<dbReference type="PANTHER" id="PTHR33096">
    <property type="entry name" value="CXC2 DOMAIN-CONTAINING PROTEIN"/>
    <property type="match status" value="1"/>
</dbReference>
<dbReference type="Pfam" id="PF18803">
    <property type="entry name" value="CxC2"/>
    <property type="match status" value="1"/>
</dbReference>
<dbReference type="InterPro" id="IPR041457">
    <property type="entry name" value="CxC2_KDZ-assoc"/>
</dbReference>
<organism evidence="2 3">
    <name type="scientific">Athelia psychrophila</name>
    <dbReference type="NCBI Taxonomy" id="1759441"/>
    <lineage>
        <taxon>Eukaryota</taxon>
        <taxon>Fungi</taxon>
        <taxon>Dikarya</taxon>
        <taxon>Basidiomycota</taxon>
        <taxon>Agaricomycotina</taxon>
        <taxon>Agaricomycetes</taxon>
        <taxon>Agaricomycetidae</taxon>
        <taxon>Atheliales</taxon>
        <taxon>Atheliaceae</taxon>
        <taxon>Athelia</taxon>
    </lineage>
</organism>
<dbReference type="Proteomes" id="UP000076532">
    <property type="component" value="Unassembled WGS sequence"/>
</dbReference>
<evidence type="ECO:0000259" key="1">
    <source>
        <dbReference type="Pfam" id="PF18803"/>
    </source>
</evidence>
<dbReference type="CDD" id="cd19757">
    <property type="entry name" value="Bbox1"/>
    <property type="match status" value="1"/>
</dbReference>
<dbReference type="InterPro" id="IPR040521">
    <property type="entry name" value="KDZ"/>
</dbReference>
<feature type="domain" description="CxC2-like cysteine cluster KDZ transposase-associated" evidence="1">
    <location>
        <begin position="167"/>
        <end position="276"/>
    </location>
</feature>
<dbReference type="STRING" id="436010.A0A166GP58"/>
<sequence length="1063" mass="120320">MSESNASRRKRARVESPALYNHSAQPVISRALDVSADGRRILNQPSQVNPPAPPPILPMDWDPNEIFEPIGEIGVKIRAARYTNSDFPLTTWIPLRDEYLDETMRLEGRGDASDECAECRTAGATLQCEDCIGNQLVCPGCCVLHHQRSPLHRIKRWTGEFFEKTSLQELGLRVQLLHPPGKRCTWSEKAPAKFVVLHTTGIHRVSVDFCGCVLHGKPKVERRVQLMRTAWWPASTIDPQTCATFALLKDFHLLSLQGKLSVFDYYHALELKSNSSGTEKVPYRLPQLTLMVREWRHAKMLRWAGAVHSLALAEDTPSGSLAVQCRACPQPGMNLPDGWEQSEDRWLYVLILCMDTCFRLNNRLRSSDARDPALGPGLAYLLDSRPYHEHLKHYINKDEISSCAGFAAIFLANLKRSEGMCSTGVGGVACARHELWRPTGIGNLQKGERYANMDYIFASSVAGLALMIVISYDIACQWIKNLWNHVQGLPTRLQPAFKPEDLTARVPAFHLDAHGKVCHAPFSLRFTHGVGRTDGEAIERLWAILRGAAAQTKEMGPGGRHNVLDDFCGFSNWLKTVDIGNLLLKRLIQAIPEAVLHWRAYVDFEEGLRADRPLEIANWETMLKVWEADHKMPCPYSMTTPNITMAKVKLKLAEDELRKSGLSADSPHTPSTFLLLGMEIEGLQRTLYADVKAKKDPTVLQRAGFEERHIALRKKIVHYRELQATYMPGLYAVLTNPELLDDSAGTLPEKTRLYMPSELGVSERRRACVTGITKAEAAFRFAEISEALEDLRRYLRTRTYLSRWKIRHVTGQRSNTRARALQHRVDVKVHAAAVRYRHSRRAYLALEGPGDWAKSFKELHDDDVRSLNERQLTDRKKEERARLMQRGERALGDTRQGVPLEGIVGEGQRKLSWIWFVVNINEDENSPHMQEALRVEWAKSKARAGRWCEEVKLLCEEMRRVIAYGRRLAECWDDDAQMRLSAAAVPDQLQEGLQAYASEHAAMESRIAGQLEEQWATMRKRACHILAGDMVAAEAAEMIQASRAPVYVEVVLDEEDIVPQEED</sequence>
<gene>
    <name evidence="2" type="ORF">FIBSPDRAFT_956594</name>
</gene>
<proteinExistence type="predicted"/>
<keyword evidence="3" id="KW-1185">Reference proteome</keyword>
<dbReference type="AlphaFoldDB" id="A0A166GP58"/>
<accession>A0A166GP58</accession>
<reference evidence="2 3" key="1">
    <citation type="journal article" date="2016" name="Mol. Biol. Evol.">
        <title>Comparative Genomics of Early-Diverging Mushroom-Forming Fungi Provides Insights into the Origins of Lignocellulose Decay Capabilities.</title>
        <authorList>
            <person name="Nagy L.G."/>
            <person name="Riley R."/>
            <person name="Tritt A."/>
            <person name="Adam C."/>
            <person name="Daum C."/>
            <person name="Floudas D."/>
            <person name="Sun H."/>
            <person name="Yadav J.S."/>
            <person name="Pangilinan J."/>
            <person name="Larsson K.H."/>
            <person name="Matsuura K."/>
            <person name="Barry K."/>
            <person name="Labutti K."/>
            <person name="Kuo R."/>
            <person name="Ohm R.A."/>
            <person name="Bhattacharya S.S."/>
            <person name="Shirouzu T."/>
            <person name="Yoshinaga Y."/>
            <person name="Martin F.M."/>
            <person name="Grigoriev I.V."/>
            <person name="Hibbett D.S."/>
        </authorList>
    </citation>
    <scope>NUCLEOTIDE SEQUENCE [LARGE SCALE GENOMIC DNA]</scope>
    <source>
        <strain evidence="2 3">CBS 109695</strain>
    </source>
</reference>
<protein>
    <recommendedName>
        <fullName evidence="1">CxC2-like cysteine cluster KDZ transposase-associated domain-containing protein</fullName>
    </recommendedName>
</protein>
<dbReference type="OrthoDB" id="2682806at2759"/>
<name>A0A166GP58_9AGAM</name>
<evidence type="ECO:0000313" key="2">
    <source>
        <dbReference type="EMBL" id="KZP18029.1"/>
    </source>
</evidence>
<dbReference type="EMBL" id="KV417576">
    <property type="protein sequence ID" value="KZP18029.1"/>
    <property type="molecule type" value="Genomic_DNA"/>
</dbReference>
<evidence type="ECO:0000313" key="3">
    <source>
        <dbReference type="Proteomes" id="UP000076532"/>
    </source>
</evidence>
<dbReference type="Pfam" id="PF18758">
    <property type="entry name" value="KDZ"/>
    <property type="match status" value="1"/>
</dbReference>